<dbReference type="AlphaFoldDB" id="C7R645"/>
<dbReference type="Proteomes" id="UP000001231">
    <property type="component" value="Chromosome"/>
</dbReference>
<name>C7R645_KANKD</name>
<dbReference type="KEGG" id="kko:Kkor_0054"/>
<dbReference type="eggNOG" id="ENOG5032U5D">
    <property type="taxonomic scope" value="Bacteria"/>
</dbReference>
<keyword evidence="3" id="KW-1185">Reference proteome</keyword>
<dbReference type="Pfam" id="PF14462">
    <property type="entry name" value="Prok-E2_E"/>
    <property type="match status" value="1"/>
</dbReference>
<dbReference type="RefSeq" id="WP_012799991.1">
    <property type="nucleotide sequence ID" value="NC_013166.1"/>
</dbReference>
<protein>
    <recommendedName>
        <fullName evidence="1">Multi-ubiquitin domain-containing protein</fullName>
    </recommendedName>
</protein>
<dbReference type="STRING" id="523791.Kkor_0054"/>
<dbReference type="InterPro" id="IPR025701">
    <property type="entry name" value="UBQ-conjugat_E2_E"/>
</dbReference>
<dbReference type="Pfam" id="PF14452">
    <property type="entry name" value="Multi_ubiq"/>
    <property type="match status" value="1"/>
</dbReference>
<reference evidence="2 3" key="1">
    <citation type="journal article" date="2009" name="Stand. Genomic Sci.">
        <title>Complete genome sequence of Kangiella koreensis type strain (SW-125).</title>
        <authorList>
            <person name="Han C."/>
            <person name="Sikorski J."/>
            <person name="Lapidus A."/>
            <person name="Nolan M."/>
            <person name="Glavina Del Rio T."/>
            <person name="Tice H."/>
            <person name="Cheng J.F."/>
            <person name="Lucas S."/>
            <person name="Chen F."/>
            <person name="Copeland A."/>
            <person name="Ivanova N."/>
            <person name="Mavromatis K."/>
            <person name="Ovchinnikova G."/>
            <person name="Pati A."/>
            <person name="Bruce D."/>
            <person name="Goodwin L."/>
            <person name="Pitluck S."/>
            <person name="Chen A."/>
            <person name="Palaniappan K."/>
            <person name="Land M."/>
            <person name="Hauser L."/>
            <person name="Chang Y.J."/>
            <person name="Jeffries C.D."/>
            <person name="Chain P."/>
            <person name="Saunders E."/>
            <person name="Brettin T."/>
            <person name="Goker M."/>
            <person name="Tindall B.J."/>
            <person name="Bristow J."/>
            <person name="Eisen J.A."/>
            <person name="Markowitz V."/>
            <person name="Hugenholtz P."/>
            <person name="Kyrpides N.C."/>
            <person name="Klenk H.P."/>
            <person name="Detter J.C."/>
        </authorList>
    </citation>
    <scope>NUCLEOTIDE SEQUENCE [LARGE SCALE GENOMIC DNA]</scope>
    <source>
        <strain evidence="3">DSM 16069 / KCTC 12182 / SW-125</strain>
    </source>
</reference>
<organism evidence="2 3">
    <name type="scientific">Kangiella koreensis (strain DSM 16069 / JCM 12317 / KCTC 12182 / SW-125)</name>
    <dbReference type="NCBI Taxonomy" id="523791"/>
    <lineage>
        <taxon>Bacteria</taxon>
        <taxon>Pseudomonadati</taxon>
        <taxon>Pseudomonadota</taxon>
        <taxon>Gammaproteobacteria</taxon>
        <taxon>Kangiellales</taxon>
        <taxon>Kangiellaceae</taxon>
        <taxon>Kangiella</taxon>
    </lineage>
</organism>
<proteinExistence type="predicted"/>
<evidence type="ECO:0000313" key="3">
    <source>
        <dbReference type="Proteomes" id="UP000001231"/>
    </source>
</evidence>
<dbReference type="InterPro" id="IPR027802">
    <property type="entry name" value="Multi-ubiquitin_dom"/>
</dbReference>
<gene>
    <name evidence="2" type="ordered locus">Kkor_0054</name>
</gene>
<feature type="domain" description="Multi-ubiquitin" evidence="1">
    <location>
        <begin position="14"/>
        <end position="77"/>
    </location>
</feature>
<dbReference type="InParanoid" id="C7R645"/>
<dbReference type="OrthoDB" id="256126at2"/>
<evidence type="ECO:0000313" key="2">
    <source>
        <dbReference type="EMBL" id="ACV25476.1"/>
    </source>
</evidence>
<evidence type="ECO:0000259" key="1">
    <source>
        <dbReference type="Pfam" id="PF14452"/>
    </source>
</evidence>
<dbReference type="EMBL" id="CP001707">
    <property type="protein sequence ID" value="ACV25476.1"/>
    <property type="molecule type" value="Genomic_DNA"/>
</dbReference>
<accession>C7R645</accession>
<dbReference type="HOGENOM" id="CLU_1270902_0_0_6"/>
<sequence length="217" mass="25092">MSNDNHDNNGSQWRFRVDKNNFTVDSPSITGREILIMAGKTPVEQYLLILSGHGQPKEISLDEKIDLSQPGIERFRTLERECREGFQGRKDFQLPSEDTEFLEASGLQWETTTEGRVMRVVIYNYPVPDGYNVSEVDMYLRIDTSYPDTQIDMFYVYPALSLVSGHTIKALATESFDGRIWQRWSRHRANQNVWRPGVDCIETHLALVNQCLTREVK</sequence>